<evidence type="ECO:0000313" key="1">
    <source>
        <dbReference type="EMBL" id="KKR11004.1"/>
    </source>
</evidence>
<dbReference type="AlphaFoldDB" id="A0A0G0N451"/>
<sequence length="217" mass="25104">MLLFIIMIKPKVIFIDWNKTLSNSLFWEHMSRTGNINNAYYKNITKWLFIDNKHLINPWMKGEYKSEDITRMIGEGIRVEPKMILEELATSCINMKLVSDEIPDLVKTIKRKGSKVVVATDNMDTFRRFTIKGACLDNIFDDYLISCEIGYLKGDFGNNGQLKFFEKYMHANNLKYNEVILLDDCIDQTGTMNRVGFKINQITGTSSLVSILRKYAA</sequence>
<accession>A0A0G0N451</accession>
<dbReference type="STRING" id="1618550.UT39_C0012G0026"/>
<reference evidence="1 2" key="1">
    <citation type="journal article" date="2015" name="Nature">
        <title>rRNA introns, odd ribosomes, and small enigmatic genomes across a large radiation of phyla.</title>
        <authorList>
            <person name="Brown C.T."/>
            <person name="Hug L.A."/>
            <person name="Thomas B.C."/>
            <person name="Sharon I."/>
            <person name="Castelle C.J."/>
            <person name="Singh A."/>
            <person name="Wilkins M.J."/>
            <person name="Williams K.H."/>
            <person name="Banfield J.F."/>
        </authorList>
    </citation>
    <scope>NUCLEOTIDE SEQUENCE [LARGE SCALE GENOMIC DNA]</scope>
</reference>
<gene>
    <name evidence="1" type="ORF">UT39_C0012G0026</name>
</gene>
<dbReference type="InterPro" id="IPR023214">
    <property type="entry name" value="HAD_sf"/>
</dbReference>
<dbReference type="Proteomes" id="UP000034246">
    <property type="component" value="Unassembled WGS sequence"/>
</dbReference>
<dbReference type="InterPro" id="IPR036412">
    <property type="entry name" value="HAD-like_sf"/>
</dbReference>
<comment type="caution">
    <text evidence="1">The sequence shown here is derived from an EMBL/GenBank/DDBJ whole genome shotgun (WGS) entry which is preliminary data.</text>
</comment>
<proteinExistence type="predicted"/>
<protein>
    <submittedName>
        <fullName evidence="1">Uncharacterized protein</fullName>
    </submittedName>
</protein>
<dbReference type="Gene3D" id="3.40.50.1000">
    <property type="entry name" value="HAD superfamily/HAD-like"/>
    <property type="match status" value="1"/>
</dbReference>
<evidence type="ECO:0000313" key="2">
    <source>
        <dbReference type="Proteomes" id="UP000034246"/>
    </source>
</evidence>
<dbReference type="SUPFAM" id="SSF56784">
    <property type="entry name" value="HAD-like"/>
    <property type="match status" value="1"/>
</dbReference>
<name>A0A0G0N451_9BACT</name>
<dbReference type="CDD" id="cd01427">
    <property type="entry name" value="HAD_like"/>
    <property type="match status" value="1"/>
</dbReference>
<dbReference type="EMBL" id="LBWP01000012">
    <property type="protein sequence ID" value="KKR11004.1"/>
    <property type="molecule type" value="Genomic_DNA"/>
</dbReference>
<organism evidence="1 2">
    <name type="scientific">Candidatus Woesebacteria bacterium GW2011_GWA1_39_21</name>
    <dbReference type="NCBI Taxonomy" id="1618550"/>
    <lineage>
        <taxon>Bacteria</taxon>
        <taxon>Candidatus Woeseibacteriota</taxon>
    </lineage>
</organism>